<name>A0AAV7VB37_PLEWA</name>
<keyword evidence="3" id="KW-1185">Reference proteome</keyword>
<gene>
    <name evidence="2" type="ORF">NDU88_001910</name>
</gene>
<comment type="caution">
    <text evidence="2">The sequence shown here is derived from an EMBL/GenBank/DDBJ whole genome shotgun (WGS) entry which is preliminary data.</text>
</comment>
<evidence type="ECO:0000313" key="2">
    <source>
        <dbReference type="EMBL" id="KAJ1198066.1"/>
    </source>
</evidence>
<evidence type="ECO:0000256" key="1">
    <source>
        <dbReference type="SAM" id="MobiDB-lite"/>
    </source>
</evidence>
<evidence type="ECO:0000313" key="3">
    <source>
        <dbReference type="Proteomes" id="UP001066276"/>
    </source>
</evidence>
<feature type="region of interest" description="Disordered" evidence="1">
    <location>
        <begin position="44"/>
        <end position="78"/>
    </location>
</feature>
<accession>A0AAV7VB37</accession>
<dbReference type="AlphaFoldDB" id="A0AAV7VB37"/>
<proteinExistence type="predicted"/>
<dbReference type="EMBL" id="JANPWB010000003">
    <property type="protein sequence ID" value="KAJ1198066.1"/>
    <property type="molecule type" value="Genomic_DNA"/>
</dbReference>
<sequence>MSISRRYLVSEIKQVGNKSICGRGYNDTQLGFLVTADGSPAVVLSGRPEKEEQKTASSPSSTRSDRRPLIGMLPGIRTSGFPASAVSVSARLPERRSDRESSLDVTGKSVTRLQYLNLVQQPSRPLAYEELLLVKKT</sequence>
<reference evidence="2" key="1">
    <citation type="journal article" date="2022" name="bioRxiv">
        <title>Sequencing and chromosome-scale assembly of the giantPleurodeles waltlgenome.</title>
        <authorList>
            <person name="Brown T."/>
            <person name="Elewa A."/>
            <person name="Iarovenko S."/>
            <person name="Subramanian E."/>
            <person name="Araus A.J."/>
            <person name="Petzold A."/>
            <person name="Susuki M."/>
            <person name="Suzuki K.-i.T."/>
            <person name="Hayashi T."/>
            <person name="Toyoda A."/>
            <person name="Oliveira C."/>
            <person name="Osipova E."/>
            <person name="Leigh N.D."/>
            <person name="Simon A."/>
            <person name="Yun M.H."/>
        </authorList>
    </citation>
    <scope>NUCLEOTIDE SEQUENCE</scope>
    <source>
        <strain evidence="2">20211129_DDA</strain>
        <tissue evidence="2">Liver</tissue>
    </source>
</reference>
<protein>
    <submittedName>
        <fullName evidence="2">Uncharacterized protein</fullName>
    </submittedName>
</protein>
<dbReference type="Proteomes" id="UP001066276">
    <property type="component" value="Chromosome 2_1"/>
</dbReference>
<organism evidence="2 3">
    <name type="scientific">Pleurodeles waltl</name>
    <name type="common">Iberian ribbed newt</name>
    <dbReference type="NCBI Taxonomy" id="8319"/>
    <lineage>
        <taxon>Eukaryota</taxon>
        <taxon>Metazoa</taxon>
        <taxon>Chordata</taxon>
        <taxon>Craniata</taxon>
        <taxon>Vertebrata</taxon>
        <taxon>Euteleostomi</taxon>
        <taxon>Amphibia</taxon>
        <taxon>Batrachia</taxon>
        <taxon>Caudata</taxon>
        <taxon>Salamandroidea</taxon>
        <taxon>Salamandridae</taxon>
        <taxon>Pleurodelinae</taxon>
        <taxon>Pleurodeles</taxon>
    </lineage>
</organism>